<dbReference type="Gene3D" id="3.60.10.10">
    <property type="entry name" value="Endonuclease/exonuclease/phosphatase"/>
    <property type="match status" value="1"/>
</dbReference>
<sequence>MDNITLKSALKSSSSAVDGLVAKIRNIEGKIRMSVRNVSFTRPLNDIANAQHVDDGSKSHKHTKKKVSVSEIRNDERVEGAAVVIHMEAVKEVSSAFDNTLYGYFIRKRLAFPLVENYVKNTWAKFGLRHVMHKNDFFFFQFSLREGMEKVLENGPWLVRLVPLILNIWSPNARLTKDEARLAPGICTYSRVLIEMRADKELMNSLVVAVPFMNGNVHSLDNIKEIKSTPNNKVDADGFITIIRKKNRNAPKKQVVRIRLSKPKPNMVYQRVEKGNSDGAGDATNDNWFSAPGYSSGVFNVINESDSKDGEDEMIADEDGRCVMNENKGASTPSTEPWCNLGDFNTTLNIEDASVGSSFMDISMREFKECIDEIEFIDVPCSGLQFTWNQKPQGSNGILKKLDRVMANIEFSNEFVGNYAVFQPYDISDHSPAVLRIPLQQKFYPKPFKFANVVTTFPRFKEVVKDGWSAQFSRLYMFRVVKKLKSLKQPLRKLFYDKWNLHDNVNKLRIELARMQQDLDVDSTNQDLRDEEAVGRASCNRIDVVTNCGGLFMGDGVPAALDMIKHVTAQEVKEAIFSMGNDKSPGPDCYTTCFFKECWDIVANDVVCAVPEFFTNGNLLKELNHTIIALIPKVNSPSRINDYQPISCCNILFKCITKIISNRIKESLKGLVSSNQSDFVPGRKISDNILLTQELMHNYHLDRGPARCAFKIDIQKAYDTMDWNFLKEVLLAFGFHERMVNWIMECVTTTSFSLSINGTLHGYFKGKRGLRQGDPLSPYLFTLIMEVLTLMLRRKVRDSEGFRYHHYCSDLEIINLYFADDLFIFAHGDPYSAKVIMEAMEEFKNVSGLTPSLPKSMAYFYNVLNHTKLSILHILPFDEGRLLVKYLGVPLVSSRLQFVRSVLGSMHVYWASVLILPSSILLDIEQLTRGFLWCYGEMKQGSAKVAWEVVCLPKNEGGLGKESLWVKWIHQYKLRDRHFFDAPYRGCMSWSWRKILQLRPLIRDHIRFRIGDGATCSLWFDRWSTYQPLATIVSNRDIHRAGFDLSSKVKDEIHNGEWSWPIDWFSKYPILNLVDAPNLSATHDRLEWHDRQNLVKPFSVQAVWDCIRARNAMVNWYDVVWFANCIPSHAFHLWLIAKRRLKTQDRLRPWDINGAVVSMHCPLCDGQPNSHEHLFFDCGFSKQVWDSVKHLVGLHIVNGSISIIVEVLISFTKQRSIRSVVANLVVAACSYYIWQGRNLRLFMNQK</sequence>
<dbReference type="InterPro" id="IPR025558">
    <property type="entry name" value="DUF4283"/>
</dbReference>
<reference evidence="2" key="1">
    <citation type="journal article" date="2019" name="Sci. Rep.">
        <title>Draft genome of Tanacetum cinerariifolium, the natural source of mosquito coil.</title>
        <authorList>
            <person name="Yamashiro T."/>
            <person name="Shiraishi A."/>
            <person name="Satake H."/>
            <person name="Nakayama K."/>
        </authorList>
    </citation>
    <scope>NUCLEOTIDE SEQUENCE</scope>
</reference>
<name>A0A6L2KB45_TANCI</name>
<dbReference type="PROSITE" id="PS50878">
    <property type="entry name" value="RT_POL"/>
    <property type="match status" value="1"/>
</dbReference>
<accession>A0A6L2KB45</accession>
<evidence type="ECO:0000313" key="2">
    <source>
        <dbReference type="EMBL" id="GEU46566.1"/>
    </source>
</evidence>
<dbReference type="Pfam" id="PF00078">
    <property type="entry name" value="RVT_1"/>
    <property type="match status" value="1"/>
</dbReference>
<dbReference type="PANTHER" id="PTHR33116">
    <property type="entry name" value="REVERSE TRANSCRIPTASE ZINC-BINDING DOMAIN-CONTAINING PROTEIN-RELATED-RELATED"/>
    <property type="match status" value="1"/>
</dbReference>
<evidence type="ECO:0000259" key="1">
    <source>
        <dbReference type="PROSITE" id="PS50878"/>
    </source>
</evidence>
<protein>
    <recommendedName>
        <fullName evidence="1">Reverse transcriptase domain-containing protein</fullName>
    </recommendedName>
</protein>
<proteinExistence type="predicted"/>
<dbReference type="InterPro" id="IPR036691">
    <property type="entry name" value="Endo/exonu/phosph_ase_sf"/>
</dbReference>
<dbReference type="PANTHER" id="PTHR33116:SF76">
    <property type="entry name" value="DUF4283 DOMAIN-CONTAINING PROTEIN"/>
    <property type="match status" value="1"/>
</dbReference>
<dbReference type="AlphaFoldDB" id="A0A6L2KB45"/>
<comment type="caution">
    <text evidence="2">The sequence shown here is derived from an EMBL/GenBank/DDBJ whole genome shotgun (WGS) entry which is preliminary data.</text>
</comment>
<dbReference type="SUPFAM" id="SSF56219">
    <property type="entry name" value="DNase I-like"/>
    <property type="match status" value="1"/>
</dbReference>
<dbReference type="InterPro" id="IPR000477">
    <property type="entry name" value="RT_dom"/>
</dbReference>
<dbReference type="CDD" id="cd01650">
    <property type="entry name" value="RT_nLTR_like"/>
    <property type="match status" value="1"/>
</dbReference>
<dbReference type="InterPro" id="IPR043502">
    <property type="entry name" value="DNA/RNA_pol_sf"/>
</dbReference>
<dbReference type="Pfam" id="PF14111">
    <property type="entry name" value="DUF4283"/>
    <property type="match status" value="1"/>
</dbReference>
<dbReference type="Pfam" id="PF13966">
    <property type="entry name" value="zf-RVT"/>
    <property type="match status" value="1"/>
</dbReference>
<dbReference type="InterPro" id="IPR026960">
    <property type="entry name" value="RVT-Znf"/>
</dbReference>
<dbReference type="SUPFAM" id="SSF56672">
    <property type="entry name" value="DNA/RNA polymerases"/>
    <property type="match status" value="1"/>
</dbReference>
<dbReference type="EMBL" id="BKCJ010002143">
    <property type="protein sequence ID" value="GEU46566.1"/>
    <property type="molecule type" value="Genomic_DNA"/>
</dbReference>
<feature type="domain" description="Reverse transcriptase" evidence="1">
    <location>
        <begin position="612"/>
        <end position="891"/>
    </location>
</feature>
<organism evidence="2">
    <name type="scientific">Tanacetum cinerariifolium</name>
    <name type="common">Dalmatian daisy</name>
    <name type="synonym">Chrysanthemum cinerariifolium</name>
    <dbReference type="NCBI Taxonomy" id="118510"/>
    <lineage>
        <taxon>Eukaryota</taxon>
        <taxon>Viridiplantae</taxon>
        <taxon>Streptophyta</taxon>
        <taxon>Embryophyta</taxon>
        <taxon>Tracheophyta</taxon>
        <taxon>Spermatophyta</taxon>
        <taxon>Magnoliopsida</taxon>
        <taxon>eudicotyledons</taxon>
        <taxon>Gunneridae</taxon>
        <taxon>Pentapetalae</taxon>
        <taxon>asterids</taxon>
        <taxon>campanulids</taxon>
        <taxon>Asterales</taxon>
        <taxon>Asteraceae</taxon>
        <taxon>Asteroideae</taxon>
        <taxon>Anthemideae</taxon>
        <taxon>Anthemidinae</taxon>
        <taxon>Tanacetum</taxon>
    </lineage>
</organism>
<gene>
    <name evidence="2" type="ORF">Tci_018544</name>
</gene>